<name>A0ABS4T6N8_9PSEU</name>
<evidence type="ECO:0000256" key="3">
    <source>
        <dbReference type="PROSITE-ProRule" id="PRU00169"/>
    </source>
</evidence>
<dbReference type="Pfam" id="PF00196">
    <property type="entry name" value="GerE"/>
    <property type="match status" value="1"/>
</dbReference>
<reference evidence="6 7" key="1">
    <citation type="submission" date="2021-03" db="EMBL/GenBank/DDBJ databases">
        <title>Sequencing the genomes of 1000 actinobacteria strains.</title>
        <authorList>
            <person name="Klenk H.-P."/>
        </authorList>
    </citation>
    <scope>NUCLEOTIDE SEQUENCE [LARGE SCALE GENOMIC DNA]</scope>
    <source>
        <strain evidence="6 7">DSM 46670</strain>
    </source>
</reference>
<dbReference type="PRINTS" id="PR00038">
    <property type="entry name" value="HTHLUXR"/>
</dbReference>
<evidence type="ECO:0000256" key="2">
    <source>
        <dbReference type="ARBA" id="ARBA00023125"/>
    </source>
</evidence>
<dbReference type="RefSeq" id="WP_209633890.1">
    <property type="nucleotide sequence ID" value="NZ_JAGINW010000001.1"/>
</dbReference>
<dbReference type="InterPro" id="IPR039420">
    <property type="entry name" value="WalR-like"/>
</dbReference>
<dbReference type="InterPro" id="IPR058245">
    <property type="entry name" value="NreC/VraR/RcsB-like_REC"/>
</dbReference>
<dbReference type="InterPro" id="IPR000792">
    <property type="entry name" value="Tscrpt_reg_LuxR_C"/>
</dbReference>
<keyword evidence="2 6" id="KW-0238">DNA-binding</keyword>
<dbReference type="Gene3D" id="3.40.50.2300">
    <property type="match status" value="1"/>
</dbReference>
<dbReference type="CDD" id="cd17535">
    <property type="entry name" value="REC_NarL-like"/>
    <property type="match status" value="1"/>
</dbReference>
<accession>A0ABS4T6N8</accession>
<feature type="modified residue" description="4-aspartylphosphate" evidence="3">
    <location>
        <position position="57"/>
    </location>
</feature>
<dbReference type="SMART" id="SM00448">
    <property type="entry name" value="REC"/>
    <property type="match status" value="1"/>
</dbReference>
<evidence type="ECO:0000256" key="1">
    <source>
        <dbReference type="ARBA" id="ARBA00022553"/>
    </source>
</evidence>
<keyword evidence="1 3" id="KW-0597">Phosphoprotein</keyword>
<dbReference type="Pfam" id="PF00072">
    <property type="entry name" value="Response_reg"/>
    <property type="match status" value="1"/>
</dbReference>
<keyword evidence="7" id="KW-1185">Reference proteome</keyword>
<evidence type="ECO:0000259" key="5">
    <source>
        <dbReference type="PROSITE" id="PS50110"/>
    </source>
</evidence>
<feature type="domain" description="Response regulatory" evidence="5">
    <location>
        <begin position="7"/>
        <end position="120"/>
    </location>
</feature>
<protein>
    <submittedName>
        <fullName evidence="6">DNA-binding NarL/FixJ family response regulator</fullName>
    </submittedName>
</protein>
<dbReference type="CDD" id="cd06170">
    <property type="entry name" value="LuxR_C_like"/>
    <property type="match status" value="1"/>
</dbReference>
<dbReference type="EMBL" id="JAGINW010000001">
    <property type="protein sequence ID" value="MBP2320080.1"/>
    <property type="molecule type" value="Genomic_DNA"/>
</dbReference>
<dbReference type="GO" id="GO:0003677">
    <property type="term" value="F:DNA binding"/>
    <property type="evidence" value="ECO:0007669"/>
    <property type="project" value="UniProtKB-KW"/>
</dbReference>
<sequence>MAASGIPVGVIEDHPLYRAAVAQLLADEPDLELDAVAGSVAQFAAHRQSQSGVVVLDLRLPGVQGASAVVEVVSMGYRVLVLSAYSGRTEVLGAMAAGASGYMSKDSDGSEIVHAVRRIAGGNSYVSPMLAAHVLDALPGRDNGLAIELSMRERQVLSLVAAGERDQDIAEALDISIRTVRSYLDRIRDKTGQRRRPELTRYAIEKGVAYVHPVAQTMPV</sequence>
<evidence type="ECO:0000313" key="7">
    <source>
        <dbReference type="Proteomes" id="UP001519332"/>
    </source>
</evidence>
<dbReference type="SUPFAM" id="SSF52172">
    <property type="entry name" value="CheY-like"/>
    <property type="match status" value="1"/>
</dbReference>
<dbReference type="InterPro" id="IPR016032">
    <property type="entry name" value="Sig_transdc_resp-reg_C-effctor"/>
</dbReference>
<dbReference type="SUPFAM" id="SSF46894">
    <property type="entry name" value="C-terminal effector domain of the bipartite response regulators"/>
    <property type="match status" value="1"/>
</dbReference>
<dbReference type="PROSITE" id="PS50110">
    <property type="entry name" value="RESPONSE_REGULATORY"/>
    <property type="match status" value="1"/>
</dbReference>
<proteinExistence type="predicted"/>
<gene>
    <name evidence="6" type="ORF">JOF56_000465</name>
</gene>
<evidence type="ECO:0000259" key="4">
    <source>
        <dbReference type="PROSITE" id="PS50043"/>
    </source>
</evidence>
<dbReference type="PROSITE" id="PS50043">
    <property type="entry name" value="HTH_LUXR_2"/>
    <property type="match status" value="1"/>
</dbReference>
<dbReference type="SMART" id="SM00421">
    <property type="entry name" value="HTH_LUXR"/>
    <property type="match status" value="1"/>
</dbReference>
<dbReference type="PANTHER" id="PTHR43214">
    <property type="entry name" value="TWO-COMPONENT RESPONSE REGULATOR"/>
    <property type="match status" value="1"/>
</dbReference>
<dbReference type="InterPro" id="IPR011006">
    <property type="entry name" value="CheY-like_superfamily"/>
</dbReference>
<dbReference type="Proteomes" id="UP001519332">
    <property type="component" value="Unassembled WGS sequence"/>
</dbReference>
<comment type="caution">
    <text evidence="6">The sequence shown here is derived from an EMBL/GenBank/DDBJ whole genome shotgun (WGS) entry which is preliminary data.</text>
</comment>
<organism evidence="6 7">
    <name type="scientific">Kibdelosporangium banguiense</name>
    <dbReference type="NCBI Taxonomy" id="1365924"/>
    <lineage>
        <taxon>Bacteria</taxon>
        <taxon>Bacillati</taxon>
        <taxon>Actinomycetota</taxon>
        <taxon>Actinomycetes</taxon>
        <taxon>Pseudonocardiales</taxon>
        <taxon>Pseudonocardiaceae</taxon>
        <taxon>Kibdelosporangium</taxon>
    </lineage>
</organism>
<feature type="domain" description="HTH luxR-type" evidence="4">
    <location>
        <begin position="142"/>
        <end position="207"/>
    </location>
</feature>
<dbReference type="InterPro" id="IPR001789">
    <property type="entry name" value="Sig_transdc_resp-reg_receiver"/>
</dbReference>
<evidence type="ECO:0000313" key="6">
    <source>
        <dbReference type="EMBL" id="MBP2320080.1"/>
    </source>
</evidence>